<feature type="region of interest" description="Disordered" evidence="1">
    <location>
        <begin position="107"/>
        <end position="162"/>
    </location>
</feature>
<dbReference type="Pfam" id="PF03004">
    <property type="entry name" value="Transposase_24"/>
    <property type="match status" value="1"/>
</dbReference>
<proteinExistence type="predicted"/>
<sequence length="357" mass="41208">MRCRRGGKHDKWPGGTYHLSYEYKMEQYKNNQGRGKHLKGVDRETMSRINNHDQHPCLPPVRNTSSMDQILREYEKANIETFMRNSITNEIEVTLYAEIDTLDRRSGGGHHVHCASASSSEEDEMAEEETGHPSTHQANSVVRGEGSEATQVPQGHARPHTLTPRQNKLKAYLYMGDLVGEQVSSWFLPEMRFEYVKCWHRWKNVDSLVQELLWNNFKNYFDLEVDESMAKNLFYKQATTWYRRDIGVVKREALHVAKTDDVRDLIGKPMLPWMQTQAVWNSFVDHWTTPKALQLSESAKKSRATKSAGEHGLGNVSLKNRMRIREEKTGVQPAPFEILLEQNHKKNSISGDCDVHN</sequence>
<evidence type="ECO:0000313" key="3">
    <source>
        <dbReference type="Proteomes" id="UP001454036"/>
    </source>
</evidence>
<feature type="region of interest" description="Disordered" evidence="1">
    <location>
        <begin position="295"/>
        <end position="318"/>
    </location>
</feature>
<name>A0AAV3RZW9_LITER</name>
<reference evidence="2 3" key="1">
    <citation type="submission" date="2024-01" db="EMBL/GenBank/DDBJ databases">
        <title>The complete chloroplast genome sequence of Lithospermum erythrorhizon: insights into the phylogenetic relationship among Boraginaceae species and the maternal lineages of purple gromwells.</title>
        <authorList>
            <person name="Okada T."/>
            <person name="Watanabe K."/>
        </authorList>
    </citation>
    <scope>NUCLEOTIDE SEQUENCE [LARGE SCALE GENOMIC DNA]</scope>
</reference>
<dbReference type="InterPro" id="IPR004252">
    <property type="entry name" value="Probable_transposase_24"/>
</dbReference>
<gene>
    <name evidence="2" type="ORF">LIER_33368</name>
</gene>
<accession>A0AAV3RZW9</accession>
<organism evidence="2 3">
    <name type="scientific">Lithospermum erythrorhizon</name>
    <name type="common">Purple gromwell</name>
    <name type="synonym">Lithospermum officinale var. erythrorhizon</name>
    <dbReference type="NCBI Taxonomy" id="34254"/>
    <lineage>
        <taxon>Eukaryota</taxon>
        <taxon>Viridiplantae</taxon>
        <taxon>Streptophyta</taxon>
        <taxon>Embryophyta</taxon>
        <taxon>Tracheophyta</taxon>
        <taxon>Spermatophyta</taxon>
        <taxon>Magnoliopsida</taxon>
        <taxon>eudicotyledons</taxon>
        <taxon>Gunneridae</taxon>
        <taxon>Pentapetalae</taxon>
        <taxon>asterids</taxon>
        <taxon>lamiids</taxon>
        <taxon>Boraginales</taxon>
        <taxon>Boraginaceae</taxon>
        <taxon>Boraginoideae</taxon>
        <taxon>Lithospermeae</taxon>
        <taxon>Lithospermum</taxon>
    </lineage>
</organism>
<protein>
    <submittedName>
        <fullName evidence="2">Uncharacterized protein</fullName>
    </submittedName>
</protein>
<dbReference type="EMBL" id="BAABME010013354">
    <property type="protein sequence ID" value="GAA0186080.1"/>
    <property type="molecule type" value="Genomic_DNA"/>
</dbReference>
<evidence type="ECO:0000256" key="1">
    <source>
        <dbReference type="SAM" id="MobiDB-lite"/>
    </source>
</evidence>
<dbReference type="AlphaFoldDB" id="A0AAV3RZW9"/>
<evidence type="ECO:0000313" key="2">
    <source>
        <dbReference type="EMBL" id="GAA0186080.1"/>
    </source>
</evidence>
<comment type="caution">
    <text evidence="2">The sequence shown here is derived from an EMBL/GenBank/DDBJ whole genome shotgun (WGS) entry which is preliminary data.</text>
</comment>
<keyword evidence="3" id="KW-1185">Reference proteome</keyword>
<dbReference type="Proteomes" id="UP001454036">
    <property type="component" value="Unassembled WGS sequence"/>
</dbReference>